<dbReference type="SUPFAM" id="SSF51735">
    <property type="entry name" value="NAD(P)-binding Rossmann-fold domains"/>
    <property type="match status" value="1"/>
</dbReference>
<sequence>MPDYYPMMLDVRGARCVVVGGGAVAARKVRGLLAAGASVHLIAPELGAPLADLLRQGSVTASQREYQRGDLAGAGLVFAATADAAVNAAVAKDARGAGLWVNVADDGPAGSFVTPAVVRHGPLVLAVTTGGASPALAARIAGELETRYGAAYGCFARWLGELRAHVRMTDMPEQERRRLLREALDAPPELWRDMPEDETTWMRVIERLQDGLNRRI</sequence>
<dbReference type="PANTHER" id="PTHR35330:SF1">
    <property type="entry name" value="SIROHEME BIOSYNTHESIS PROTEIN MET8"/>
    <property type="match status" value="1"/>
</dbReference>
<dbReference type="InterPro" id="IPR028161">
    <property type="entry name" value="Met8-like"/>
</dbReference>
<dbReference type="GO" id="GO:0004325">
    <property type="term" value="F:ferrochelatase activity"/>
    <property type="evidence" value="ECO:0007669"/>
    <property type="project" value="InterPro"/>
</dbReference>
<dbReference type="EMBL" id="JACXIZ010000011">
    <property type="protein sequence ID" value="MBD2844632.1"/>
    <property type="molecule type" value="Genomic_DNA"/>
</dbReference>
<evidence type="ECO:0000256" key="5">
    <source>
        <dbReference type="ARBA" id="ARBA00023244"/>
    </source>
</evidence>
<evidence type="ECO:0000313" key="8">
    <source>
        <dbReference type="Proteomes" id="UP000621560"/>
    </source>
</evidence>
<dbReference type="SUPFAM" id="SSF75615">
    <property type="entry name" value="Siroheme synthase middle domains-like"/>
    <property type="match status" value="1"/>
</dbReference>
<evidence type="ECO:0000256" key="1">
    <source>
        <dbReference type="ARBA" id="ARBA00005010"/>
    </source>
</evidence>
<dbReference type="InterPro" id="IPR036291">
    <property type="entry name" value="NAD(P)-bd_dom_sf"/>
</dbReference>
<gene>
    <name evidence="7" type="ORF">IDH44_05475</name>
</gene>
<proteinExistence type="predicted"/>
<dbReference type="EC" id="1.3.1.76" evidence="2"/>
<evidence type="ECO:0000256" key="2">
    <source>
        <dbReference type="ARBA" id="ARBA00012400"/>
    </source>
</evidence>
<dbReference type="Gene3D" id="3.40.50.720">
    <property type="entry name" value="NAD(P)-binding Rossmann-like Domain"/>
    <property type="match status" value="1"/>
</dbReference>
<evidence type="ECO:0000256" key="6">
    <source>
        <dbReference type="ARBA" id="ARBA00047561"/>
    </source>
</evidence>
<dbReference type="InterPro" id="IPR006367">
    <property type="entry name" value="Sirohaem_synthase_N"/>
</dbReference>
<evidence type="ECO:0000256" key="4">
    <source>
        <dbReference type="ARBA" id="ARBA00023027"/>
    </source>
</evidence>
<keyword evidence="3" id="KW-0560">Oxidoreductase</keyword>
<evidence type="ECO:0000313" key="7">
    <source>
        <dbReference type="EMBL" id="MBD2844632.1"/>
    </source>
</evidence>
<keyword evidence="8" id="KW-1185">Reference proteome</keyword>
<dbReference type="GO" id="GO:0019354">
    <property type="term" value="P:siroheme biosynthetic process"/>
    <property type="evidence" value="ECO:0007669"/>
    <property type="project" value="InterPro"/>
</dbReference>
<dbReference type="Gene3D" id="1.10.8.610">
    <property type="entry name" value="SirC, precorrin-2 dehydrogenase, C-terminal helical domain-like"/>
    <property type="match status" value="1"/>
</dbReference>
<dbReference type="Pfam" id="PF13241">
    <property type="entry name" value="NAD_binding_7"/>
    <property type="match status" value="1"/>
</dbReference>
<comment type="pathway">
    <text evidence="1">Porphyrin-containing compound metabolism; siroheme biosynthesis; sirohydrochlorin from precorrin-2: step 1/1.</text>
</comment>
<evidence type="ECO:0000256" key="3">
    <source>
        <dbReference type="ARBA" id="ARBA00023002"/>
    </source>
</evidence>
<dbReference type="PANTHER" id="PTHR35330">
    <property type="entry name" value="SIROHEME BIOSYNTHESIS PROTEIN MET8"/>
    <property type="match status" value="1"/>
</dbReference>
<organism evidence="7 8">
    <name type="scientific">Paenibacillus sabuli</name>
    <dbReference type="NCBI Taxonomy" id="2772509"/>
    <lineage>
        <taxon>Bacteria</taxon>
        <taxon>Bacillati</taxon>
        <taxon>Bacillota</taxon>
        <taxon>Bacilli</taxon>
        <taxon>Bacillales</taxon>
        <taxon>Paenibacillaceae</taxon>
        <taxon>Paenibacillus</taxon>
    </lineage>
</organism>
<keyword evidence="4" id="KW-0520">NAD</keyword>
<dbReference type="Proteomes" id="UP000621560">
    <property type="component" value="Unassembled WGS sequence"/>
</dbReference>
<name>A0A927BQ20_9BACL</name>
<comment type="catalytic activity">
    <reaction evidence="6">
        <text>precorrin-2 + NAD(+) = sirohydrochlorin + NADH + 2 H(+)</text>
        <dbReference type="Rhea" id="RHEA:15613"/>
        <dbReference type="ChEBI" id="CHEBI:15378"/>
        <dbReference type="ChEBI" id="CHEBI:57540"/>
        <dbReference type="ChEBI" id="CHEBI:57945"/>
        <dbReference type="ChEBI" id="CHEBI:58351"/>
        <dbReference type="ChEBI" id="CHEBI:58827"/>
        <dbReference type="EC" id="1.3.1.76"/>
    </reaction>
</comment>
<keyword evidence="5" id="KW-0627">Porphyrin biosynthesis</keyword>
<accession>A0A927BQ20</accession>
<dbReference type="NCBIfam" id="TIGR01470">
    <property type="entry name" value="cysG_Nterm"/>
    <property type="match status" value="1"/>
</dbReference>
<dbReference type="RefSeq" id="WP_190915462.1">
    <property type="nucleotide sequence ID" value="NZ_JACXIZ010000011.1"/>
</dbReference>
<comment type="caution">
    <text evidence="7">The sequence shown here is derived from an EMBL/GenBank/DDBJ whole genome shotgun (WGS) entry which is preliminary data.</text>
</comment>
<dbReference type="AlphaFoldDB" id="A0A927BQ20"/>
<protein>
    <recommendedName>
        <fullName evidence="2">precorrin-2 dehydrogenase</fullName>
        <ecNumber evidence="2">1.3.1.76</ecNumber>
    </recommendedName>
</protein>
<dbReference type="InterPro" id="IPR042518">
    <property type="entry name" value="SirC_C"/>
</dbReference>
<dbReference type="GO" id="GO:0043115">
    <property type="term" value="F:precorrin-2 dehydrogenase activity"/>
    <property type="evidence" value="ECO:0007669"/>
    <property type="project" value="UniProtKB-EC"/>
</dbReference>
<reference evidence="7" key="1">
    <citation type="submission" date="2020-09" db="EMBL/GenBank/DDBJ databases">
        <title>A novel bacterium of genus Paenibacillus, isolated from South China Sea.</title>
        <authorList>
            <person name="Huang H."/>
            <person name="Mo K."/>
            <person name="Hu Y."/>
        </authorList>
    </citation>
    <scope>NUCLEOTIDE SEQUENCE</scope>
    <source>
        <strain evidence="7">IB182496</strain>
    </source>
</reference>